<dbReference type="GO" id="GO:0004721">
    <property type="term" value="F:phosphoprotein phosphatase activity"/>
    <property type="evidence" value="ECO:0007669"/>
    <property type="project" value="TreeGrafter"/>
</dbReference>
<evidence type="ECO:0000259" key="10">
    <source>
        <dbReference type="PROSITE" id="PS50885"/>
    </source>
</evidence>
<dbReference type="GO" id="GO:0000155">
    <property type="term" value="F:phosphorelay sensor kinase activity"/>
    <property type="evidence" value="ECO:0007669"/>
    <property type="project" value="InterPro"/>
</dbReference>
<dbReference type="Gene3D" id="1.10.287.130">
    <property type="match status" value="1"/>
</dbReference>
<dbReference type="EC" id="2.7.13.3" evidence="3"/>
<dbReference type="Pfam" id="PF00672">
    <property type="entry name" value="HAMP"/>
    <property type="match status" value="1"/>
</dbReference>
<evidence type="ECO:0000256" key="7">
    <source>
        <dbReference type="ARBA" id="ARBA00023012"/>
    </source>
</evidence>
<gene>
    <name evidence="11" type="ORF">H735_08750</name>
</gene>
<evidence type="ECO:0000313" key="11">
    <source>
        <dbReference type="EMBL" id="KIF53028.1"/>
    </source>
</evidence>
<dbReference type="InterPro" id="IPR036097">
    <property type="entry name" value="HisK_dim/P_sf"/>
</dbReference>
<dbReference type="Pfam" id="PF00512">
    <property type="entry name" value="HisKA"/>
    <property type="match status" value="1"/>
</dbReference>
<feature type="domain" description="Histidine kinase" evidence="9">
    <location>
        <begin position="275"/>
        <end position="491"/>
    </location>
</feature>
<dbReference type="PROSITE" id="PS50109">
    <property type="entry name" value="HIS_KIN"/>
    <property type="match status" value="1"/>
</dbReference>
<keyword evidence="5" id="KW-0808">Transferase</keyword>
<dbReference type="GO" id="GO:0005886">
    <property type="term" value="C:plasma membrane"/>
    <property type="evidence" value="ECO:0007669"/>
    <property type="project" value="TreeGrafter"/>
</dbReference>
<dbReference type="Gene3D" id="6.10.340.10">
    <property type="match status" value="1"/>
</dbReference>
<dbReference type="SUPFAM" id="SSF55874">
    <property type="entry name" value="ATPase domain of HSP90 chaperone/DNA topoisomerase II/histidine kinase"/>
    <property type="match status" value="1"/>
</dbReference>
<dbReference type="CDD" id="cd06225">
    <property type="entry name" value="HAMP"/>
    <property type="match status" value="1"/>
</dbReference>
<dbReference type="InterPro" id="IPR003661">
    <property type="entry name" value="HisK_dim/P_dom"/>
</dbReference>
<dbReference type="EMBL" id="JPRD01000015">
    <property type="protein sequence ID" value="KIF53028.1"/>
    <property type="molecule type" value="Genomic_DNA"/>
</dbReference>
<dbReference type="SMART" id="SM00388">
    <property type="entry name" value="HisKA"/>
    <property type="match status" value="1"/>
</dbReference>
<comment type="catalytic activity">
    <reaction evidence="1">
        <text>ATP + protein L-histidine = ADP + protein N-phospho-L-histidine.</text>
        <dbReference type="EC" id="2.7.13.3"/>
    </reaction>
</comment>
<dbReference type="AlphaFoldDB" id="A0A0C1VSY5"/>
<evidence type="ECO:0000313" key="12">
    <source>
        <dbReference type="Proteomes" id="UP000031586"/>
    </source>
</evidence>
<keyword evidence="8" id="KW-1133">Transmembrane helix</keyword>
<dbReference type="InterPro" id="IPR005467">
    <property type="entry name" value="His_kinase_dom"/>
</dbReference>
<proteinExistence type="predicted"/>
<dbReference type="PROSITE" id="PS50885">
    <property type="entry name" value="HAMP"/>
    <property type="match status" value="1"/>
</dbReference>
<dbReference type="PATRIC" id="fig|1229493.5.peg.837"/>
<accession>A0A0C1VSY5</accession>
<sequence length="497" mass="56150">MLLKFSSLSLITKLFISTLVVSLTIYFLLAISLNNTFRIGLQNYFNESELKEVRILAEKLSSVYSEEIGWDILRKDRNTWFQLLEKIGEHTTPPVEALNGLEPEQDQLPDIEHENLITTAFIPLGMRLNVLDLEGQIIKGRPENIKIANLNRNIKLSKIDILYNGNIVGYVTAAQSDLITAPLAEEFFNLQRSKMYFVVTLMFFVNFLCCAYLLKVYLLPLKQVEAAGKELMKGNFDYEIRINSKDEIGNLSDTYNALTLFLKQEKAKRDQWITDIAHELRTPIQVLSSQVEAIQDGICEPDDQNMSSLAVQIEVLRGLVEDLYTLSLTDEKANIVCDVSVDLTDLITSTITTKYQQFSQKNINVVRVYKNNYPCMVKADPKSLMRVFSNIMENTIRYTDKGGDFRVTLDCTESNAVIKFDDSSPGVPDESLNKIFDRLYRVEQSRSRANGGAGLGLPICKNIIAFHNGTMTSCHSSLGGLNLTITIPLDKQMETNA</sequence>
<dbReference type="InterPro" id="IPR003594">
    <property type="entry name" value="HATPase_dom"/>
</dbReference>
<evidence type="ECO:0000256" key="4">
    <source>
        <dbReference type="ARBA" id="ARBA00022553"/>
    </source>
</evidence>
<keyword evidence="4" id="KW-0597">Phosphoprotein</keyword>
<feature type="domain" description="HAMP" evidence="10">
    <location>
        <begin position="215"/>
        <end position="267"/>
    </location>
</feature>
<dbReference type="SUPFAM" id="SSF158472">
    <property type="entry name" value="HAMP domain-like"/>
    <property type="match status" value="1"/>
</dbReference>
<organism evidence="11 12">
    <name type="scientific">Vibrio owensii CAIM 1854 = LMG 25443</name>
    <dbReference type="NCBI Taxonomy" id="1229493"/>
    <lineage>
        <taxon>Bacteria</taxon>
        <taxon>Pseudomonadati</taxon>
        <taxon>Pseudomonadota</taxon>
        <taxon>Gammaproteobacteria</taxon>
        <taxon>Vibrionales</taxon>
        <taxon>Vibrionaceae</taxon>
        <taxon>Vibrio</taxon>
    </lineage>
</organism>
<dbReference type="InterPro" id="IPR050351">
    <property type="entry name" value="BphY/WalK/GraS-like"/>
</dbReference>
<evidence type="ECO:0000256" key="6">
    <source>
        <dbReference type="ARBA" id="ARBA00022777"/>
    </source>
</evidence>
<dbReference type="Pfam" id="PF02518">
    <property type="entry name" value="HATPase_c"/>
    <property type="match status" value="1"/>
</dbReference>
<dbReference type="PANTHER" id="PTHR45453">
    <property type="entry name" value="PHOSPHATE REGULON SENSOR PROTEIN PHOR"/>
    <property type="match status" value="1"/>
</dbReference>
<feature type="transmembrane region" description="Helical" evidence="8">
    <location>
        <begin position="195"/>
        <end position="214"/>
    </location>
</feature>
<evidence type="ECO:0000259" key="9">
    <source>
        <dbReference type="PROSITE" id="PS50109"/>
    </source>
</evidence>
<dbReference type="InterPro" id="IPR004358">
    <property type="entry name" value="Sig_transdc_His_kin-like_C"/>
</dbReference>
<evidence type="ECO:0000256" key="2">
    <source>
        <dbReference type="ARBA" id="ARBA00004370"/>
    </source>
</evidence>
<dbReference type="PRINTS" id="PR00344">
    <property type="entry name" value="BCTRLSENSOR"/>
</dbReference>
<comment type="caution">
    <text evidence="11">The sequence shown here is derived from an EMBL/GenBank/DDBJ whole genome shotgun (WGS) entry which is preliminary data.</text>
</comment>
<dbReference type="InterPro" id="IPR003660">
    <property type="entry name" value="HAMP_dom"/>
</dbReference>
<evidence type="ECO:0000256" key="8">
    <source>
        <dbReference type="SAM" id="Phobius"/>
    </source>
</evidence>
<protein>
    <recommendedName>
        <fullName evidence="3">histidine kinase</fullName>
        <ecNumber evidence="3">2.7.13.3</ecNumber>
    </recommendedName>
</protein>
<keyword evidence="8" id="KW-0812">Transmembrane</keyword>
<dbReference type="CDD" id="cd00082">
    <property type="entry name" value="HisKA"/>
    <property type="match status" value="1"/>
</dbReference>
<dbReference type="SMART" id="SM00387">
    <property type="entry name" value="HATPase_c"/>
    <property type="match status" value="1"/>
</dbReference>
<dbReference type="Gene3D" id="3.30.565.10">
    <property type="entry name" value="Histidine kinase-like ATPase, C-terminal domain"/>
    <property type="match status" value="1"/>
</dbReference>
<feature type="transmembrane region" description="Helical" evidence="8">
    <location>
        <begin position="14"/>
        <end position="33"/>
    </location>
</feature>
<dbReference type="PANTHER" id="PTHR45453:SF1">
    <property type="entry name" value="PHOSPHATE REGULON SENSOR PROTEIN PHOR"/>
    <property type="match status" value="1"/>
</dbReference>
<dbReference type="InterPro" id="IPR036890">
    <property type="entry name" value="HATPase_C_sf"/>
</dbReference>
<dbReference type="Proteomes" id="UP000031586">
    <property type="component" value="Unassembled WGS sequence"/>
</dbReference>
<dbReference type="GO" id="GO:0016036">
    <property type="term" value="P:cellular response to phosphate starvation"/>
    <property type="evidence" value="ECO:0007669"/>
    <property type="project" value="TreeGrafter"/>
</dbReference>
<name>A0A0C1VSY5_9VIBR</name>
<keyword evidence="8" id="KW-0472">Membrane</keyword>
<dbReference type="SUPFAM" id="SSF47384">
    <property type="entry name" value="Homodimeric domain of signal transducing histidine kinase"/>
    <property type="match status" value="1"/>
</dbReference>
<keyword evidence="6" id="KW-0418">Kinase</keyword>
<evidence type="ECO:0000256" key="5">
    <source>
        <dbReference type="ARBA" id="ARBA00022679"/>
    </source>
</evidence>
<evidence type="ECO:0000256" key="1">
    <source>
        <dbReference type="ARBA" id="ARBA00000085"/>
    </source>
</evidence>
<reference evidence="11 12" key="1">
    <citation type="submission" date="2014-07" db="EMBL/GenBank/DDBJ databases">
        <title>Unique and conserved regions in Vibrio harveyi and related species in comparison with the shrimp pathogen Vibrio harveyi CAIM 1792.</title>
        <authorList>
            <person name="Espinoza-Valles I."/>
            <person name="Vora G."/>
            <person name="Leekitcharoenphon P."/>
            <person name="Ussery D."/>
            <person name="Hoj L."/>
            <person name="Gomez-Gil B."/>
        </authorList>
    </citation>
    <scope>NUCLEOTIDE SEQUENCE [LARGE SCALE GENOMIC DNA]</scope>
    <source>
        <strain evidence="12">CAIM 1854 / LMG 25443</strain>
    </source>
</reference>
<evidence type="ECO:0000256" key="3">
    <source>
        <dbReference type="ARBA" id="ARBA00012438"/>
    </source>
</evidence>
<comment type="subcellular location">
    <subcellularLocation>
        <location evidence="2">Membrane</location>
    </subcellularLocation>
</comment>
<keyword evidence="7" id="KW-0902">Two-component regulatory system</keyword>